<evidence type="ECO:0000313" key="1">
    <source>
        <dbReference type="EMBL" id="VDO03140.1"/>
    </source>
</evidence>
<reference evidence="1 2" key="2">
    <citation type="submission" date="2018-11" db="EMBL/GenBank/DDBJ databases">
        <authorList>
            <consortium name="Pathogen Informatics"/>
        </authorList>
    </citation>
    <scope>NUCLEOTIDE SEQUENCE [LARGE SCALE GENOMIC DNA]</scope>
</reference>
<dbReference type="Proteomes" id="UP000278807">
    <property type="component" value="Unassembled WGS sequence"/>
</dbReference>
<evidence type="ECO:0000313" key="3">
    <source>
        <dbReference type="WBParaSite" id="HNAJ_0000728401-mRNA-1"/>
    </source>
</evidence>
<dbReference type="EMBL" id="UZAE01012028">
    <property type="protein sequence ID" value="VDO03140.1"/>
    <property type="molecule type" value="Genomic_DNA"/>
</dbReference>
<proteinExistence type="predicted"/>
<organism evidence="3">
    <name type="scientific">Rodentolepis nana</name>
    <name type="common">Dwarf tapeworm</name>
    <name type="synonym">Hymenolepis nana</name>
    <dbReference type="NCBI Taxonomy" id="102285"/>
    <lineage>
        <taxon>Eukaryota</taxon>
        <taxon>Metazoa</taxon>
        <taxon>Spiralia</taxon>
        <taxon>Lophotrochozoa</taxon>
        <taxon>Platyhelminthes</taxon>
        <taxon>Cestoda</taxon>
        <taxon>Eucestoda</taxon>
        <taxon>Cyclophyllidea</taxon>
        <taxon>Hymenolepididae</taxon>
        <taxon>Rodentolepis</taxon>
    </lineage>
</organism>
<protein>
    <submittedName>
        <fullName evidence="3">Cystatin domain-containing protein</fullName>
    </submittedName>
</protein>
<sequence length="221" mass="24605">MSNTCCQTTFIASQSGMALSKRPVDGGVDEEYASANVCCLNKHNEGEDVVTVSASYKTVENTVELQESVGSVQYRIQQAACIGAYKEAKCILISPSNASEFENSMATQNELIRQQDQQQQQQELGHQWLVHRQSGVTLSSLLIARCMASMPWYEVKDSGGQLDGGGWMERQEKIRGSALRVSALMVEGTDKEECLLLTCWEWLLWLRICRSWCYASAADID</sequence>
<accession>A0A0R3TJL4</accession>
<name>A0A0R3TJL4_RODNA</name>
<reference evidence="3" key="1">
    <citation type="submission" date="2017-02" db="UniProtKB">
        <authorList>
            <consortium name="WormBaseParasite"/>
        </authorList>
    </citation>
    <scope>IDENTIFICATION</scope>
</reference>
<keyword evidence="2" id="KW-1185">Reference proteome</keyword>
<gene>
    <name evidence="1" type="ORF">HNAJ_LOCUS7280</name>
</gene>
<dbReference type="WBParaSite" id="HNAJ_0000728401-mRNA-1">
    <property type="protein sequence ID" value="HNAJ_0000728401-mRNA-1"/>
    <property type="gene ID" value="HNAJ_0000728401"/>
</dbReference>
<evidence type="ECO:0000313" key="2">
    <source>
        <dbReference type="Proteomes" id="UP000278807"/>
    </source>
</evidence>
<dbReference type="AlphaFoldDB" id="A0A0R3TJL4"/>